<evidence type="ECO:0000313" key="4">
    <source>
        <dbReference type="RefSeq" id="XP_030642697.1"/>
    </source>
</evidence>
<dbReference type="InParanoid" id="A0A6J2WG07"/>
<evidence type="ECO:0000313" key="3">
    <source>
        <dbReference type="Proteomes" id="UP000504632"/>
    </source>
</evidence>
<protein>
    <submittedName>
        <fullName evidence="4">CD302 antigen</fullName>
    </submittedName>
</protein>
<sequence>MESSRRYHFVSVYGIVLFIVSWLVIQGDGCPADGRVWVPSGQSCYHFVHGDEDILKLYSREEAKEMCREYGLLTVSSAKENDFVVQYGHKVWKKEIDVWLGMYYSGDKDTFLWDDNSPLDFENWRSTGPDDTGLALADECVSLSSTTGKWEIVSCSDDSLSGVVCKTAQEPEGAGKNKGHPLLSALVILSVIVILAVSSGIWFLHLRSKGGTSILPSFEYHPPFRSPGADQTCLVEAQETDEVP</sequence>
<dbReference type="Gene3D" id="3.10.100.10">
    <property type="entry name" value="Mannose-Binding Protein A, subunit A"/>
    <property type="match status" value="1"/>
</dbReference>
<dbReference type="InterPro" id="IPR016187">
    <property type="entry name" value="CTDL_fold"/>
</dbReference>
<dbReference type="InterPro" id="IPR050111">
    <property type="entry name" value="C-type_lectin/snaclec_domain"/>
</dbReference>
<reference evidence="4" key="1">
    <citation type="submission" date="2025-08" db="UniProtKB">
        <authorList>
            <consortium name="RefSeq"/>
        </authorList>
    </citation>
    <scope>IDENTIFICATION</scope>
</reference>
<gene>
    <name evidence="4" type="primary">cd302</name>
</gene>
<dbReference type="InterPro" id="IPR001304">
    <property type="entry name" value="C-type_lectin-like"/>
</dbReference>
<name>A0A6J2WG07_CHACN</name>
<dbReference type="GeneID" id="115822886"/>
<dbReference type="InterPro" id="IPR016186">
    <property type="entry name" value="C-type_lectin-like/link_sf"/>
</dbReference>
<dbReference type="SUPFAM" id="SSF56436">
    <property type="entry name" value="C-type lectin-like"/>
    <property type="match status" value="1"/>
</dbReference>
<feature type="transmembrane region" description="Helical" evidence="1">
    <location>
        <begin position="182"/>
        <end position="204"/>
    </location>
</feature>
<keyword evidence="1" id="KW-0472">Membrane</keyword>
<dbReference type="PANTHER" id="PTHR22803">
    <property type="entry name" value="MANNOSE, PHOSPHOLIPASE, LECTIN RECEPTOR RELATED"/>
    <property type="match status" value="1"/>
</dbReference>
<feature type="domain" description="C-type lectin" evidence="2">
    <location>
        <begin position="40"/>
        <end position="156"/>
    </location>
</feature>
<feature type="transmembrane region" description="Helical" evidence="1">
    <location>
        <begin position="7"/>
        <end position="25"/>
    </location>
</feature>
<dbReference type="Pfam" id="PF00059">
    <property type="entry name" value="Lectin_C"/>
    <property type="match status" value="1"/>
</dbReference>
<organism evidence="3 4">
    <name type="scientific">Chanos chanos</name>
    <name type="common">Milkfish</name>
    <name type="synonym">Mugil chanos</name>
    <dbReference type="NCBI Taxonomy" id="29144"/>
    <lineage>
        <taxon>Eukaryota</taxon>
        <taxon>Metazoa</taxon>
        <taxon>Chordata</taxon>
        <taxon>Craniata</taxon>
        <taxon>Vertebrata</taxon>
        <taxon>Euteleostomi</taxon>
        <taxon>Actinopterygii</taxon>
        <taxon>Neopterygii</taxon>
        <taxon>Teleostei</taxon>
        <taxon>Ostariophysi</taxon>
        <taxon>Gonorynchiformes</taxon>
        <taxon>Chanidae</taxon>
        <taxon>Chanos</taxon>
    </lineage>
</organism>
<dbReference type="OrthoDB" id="9945342at2759"/>
<dbReference type="RefSeq" id="XP_030642697.1">
    <property type="nucleotide sequence ID" value="XM_030786837.1"/>
</dbReference>
<keyword evidence="3" id="KW-1185">Reference proteome</keyword>
<dbReference type="CTD" id="9936"/>
<evidence type="ECO:0000256" key="1">
    <source>
        <dbReference type="SAM" id="Phobius"/>
    </source>
</evidence>
<dbReference type="Proteomes" id="UP000504632">
    <property type="component" value="Chromosome 10"/>
</dbReference>
<dbReference type="AlphaFoldDB" id="A0A6J2WG07"/>
<dbReference type="SMART" id="SM00034">
    <property type="entry name" value="CLECT"/>
    <property type="match status" value="1"/>
</dbReference>
<dbReference type="CDD" id="cd00037">
    <property type="entry name" value="CLECT"/>
    <property type="match status" value="1"/>
</dbReference>
<keyword evidence="1" id="KW-0812">Transmembrane</keyword>
<keyword evidence="1" id="KW-1133">Transmembrane helix</keyword>
<proteinExistence type="predicted"/>
<dbReference type="PROSITE" id="PS50041">
    <property type="entry name" value="C_TYPE_LECTIN_2"/>
    <property type="match status" value="1"/>
</dbReference>
<accession>A0A6J2WG07</accession>
<evidence type="ECO:0000259" key="2">
    <source>
        <dbReference type="PROSITE" id="PS50041"/>
    </source>
</evidence>